<organism evidence="1 2">
    <name type="scientific">Araneus ventricosus</name>
    <name type="common">Orbweaver spider</name>
    <name type="synonym">Epeira ventricosa</name>
    <dbReference type="NCBI Taxonomy" id="182803"/>
    <lineage>
        <taxon>Eukaryota</taxon>
        <taxon>Metazoa</taxon>
        <taxon>Ecdysozoa</taxon>
        <taxon>Arthropoda</taxon>
        <taxon>Chelicerata</taxon>
        <taxon>Arachnida</taxon>
        <taxon>Araneae</taxon>
        <taxon>Araneomorphae</taxon>
        <taxon>Entelegynae</taxon>
        <taxon>Araneoidea</taxon>
        <taxon>Araneidae</taxon>
        <taxon>Araneus</taxon>
    </lineage>
</organism>
<dbReference type="EMBL" id="BGPR01000321">
    <property type="protein sequence ID" value="GBM12952.1"/>
    <property type="molecule type" value="Genomic_DNA"/>
</dbReference>
<protein>
    <submittedName>
        <fullName evidence="1">Uncharacterized protein</fullName>
    </submittedName>
</protein>
<reference evidence="1 2" key="1">
    <citation type="journal article" date="2019" name="Sci. Rep.">
        <title>Orb-weaving spider Araneus ventricosus genome elucidates the spidroin gene catalogue.</title>
        <authorList>
            <person name="Kono N."/>
            <person name="Nakamura H."/>
            <person name="Ohtoshi R."/>
            <person name="Moran D.A.P."/>
            <person name="Shinohara A."/>
            <person name="Yoshida Y."/>
            <person name="Fujiwara M."/>
            <person name="Mori M."/>
            <person name="Tomita M."/>
            <person name="Arakawa K."/>
        </authorList>
    </citation>
    <scope>NUCLEOTIDE SEQUENCE [LARGE SCALE GENOMIC DNA]</scope>
</reference>
<sequence>MYRLLNDDGLYKSESPKMLMAYRDDPLSTSRQATDRDGQAIRLSVQDKNFGGSPKLVLTAMLIDCAWNLHRHVPRCLFNPARQGTVCLRPWNLVIQKIYSESGPCWEKGKGLTIGGKDPTQSIAL</sequence>
<name>A0A4Y2D830_ARAVE</name>
<proteinExistence type="predicted"/>
<evidence type="ECO:0000313" key="2">
    <source>
        <dbReference type="Proteomes" id="UP000499080"/>
    </source>
</evidence>
<comment type="caution">
    <text evidence="1">The sequence shown here is derived from an EMBL/GenBank/DDBJ whole genome shotgun (WGS) entry which is preliminary data.</text>
</comment>
<keyword evidence="2" id="KW-1185">Reference proteome</keyword>
<dbReference type="Proteomes" id="UP000499080">
    <property type="component" value="Unassembled WGS sequence"/>
</dbReference>
<evidence type="ECO:0000313" key="1">
    <source>
        <dbReference type="EMBL" id="GBM12952.1"/>
    </source>
</evidence>
<dbReference type="OrthoDB" id="6412775at2759"/>
<gene>
    <name evidence="1" type="ORF">AVEN_164006_1</name>
</gene>
<dbReference type="AlphaFoldDB" id="A0A4Y2D830"/>
<accession>A0A4Y2D830</accession>